<dbReference type="EMBL" id="JAANBB010000063">
    <property type="protein sequence ID" value="KAF7552284.1"/>
    <property type="molecule type" value="Genomic_DNA"/>
</dbReference>
<keyword evidence="3 6" id="KW-1133">Transmembrane helix</keyword>
<evidence type="ECO:0000256" key="1">
    <source>
        <dbReference type="ARBA" id="ARBA00004141"/>
    </source>
</evidence>
<feature type="region of interest" description="Disordered" evidence="5">
    <location>
        <begin position="529"/>
        <end position="548"/>
    </location>
</feature>
<feature type="transmembrane region" description="Helical" evidence="6">
    <location>
        <begin position="108"/>
        <end position="132"/>
    </location>
</feature>
<evidence type="ECO:0000313" key="9">
    <source>
        <dbReference type="Proteomes" id="UP000722485"/>
    </source>
</evidence>
<dbReference type="InterPro" id="IPR036513">
    <property type="entry name" value="STAS_dom_sf"/>
</dbReference>
<keyword evidence="2 6" id="KW-0812">Transmembrane</keyword>
<name>A0A9P5HGX3_9HYPO</name>
<dbReference type="PANTHER" id="PTHR11814">
    <property type="entry name" value="SULFATE TRANSPORTER"/>
    <property type="match status" value="1"/>
</dbReference>
<dbReference type="Pfam" id="PF00916">
    <property type="entry name" value="Sulfate_transp"/>
    <property type="match status" value="1"/>
</dbReference>
<dbReference type="PROSITE" id="PS50801">
    <property type="entry name" value="STAS"/>
    <property type="match status" value="1"/>
</dbReference>
<feature type="transmembrane region" description="Helical" evidence="6">
    <location>
        <begin position="285"/>
        <end position="305"/>
    </location>
</feature>
<accession>A0A9P5HGX3</accession>
<evidence type="ECO:0000259" key="7">
    <source>
        <dbReference type="PROSITE" id="PS50801"/>
    </source>
</evidence>
<dbReference type="CDD" id="cd07042">
    <property type="entry name" value="STAS_SulP_like_sulfate_transporter"/>
    <property type="match status" value="1"/>
</dbReference>
<feature type="transmembrane region" description="Helical" evidence="6">
    <location>
        <begin position="139"/>
        <end position="159"/>
    </location>
</feature>
<feature type="transmembrane region" description="Helical" evidence="6">
    <location>
        <begin position="205"/>
        <end position="228"/>
    </location>
</feature>
<dbReference type="InterPro" id="IPR001902">
    <property type="entry name" value="SLC26A/SulP_fam"/>
</dbReference>
<evidence type="ECO:0000256" key="5">
    <source>
        <dbReference type="SAM" id="MobiDB-lite"/>
    </source>
</evidence>
<dbReference type="Proteomes" id="UP000722485">
    <property type="component" value="Unassembled WGS sequence"/>
</dbReference>
<keyword evidence="9" id="KW-1185">Reference proteome</keyword>
<dbReference type="InterPro" id="IPR011547">
    <property type="entry name" value="SLC26A/SulP_dom"/>
</dbReference>
<feature type="transmembrane region" description="Helical" evidence="6">
    <location>
        <begin position="82"/>
        <end position="102"/>
    </location>
</feature>
<sequence>MASQKVSHFITSTVLGIDVNERYSRLPQGLDERAKKALAPADIYLEDEPSISEWFKEQAPTKDDVIHYAQDLFPFATWIRRYGLNWLLGDLIAGITIGLVVVPQAMAYALLAQLTPAHGLYTSFTGAVLYWIFGTSKDIVIGTTAVGSLLVGQVIGHVEKSSPGQYTNEEIAHALSLMSGAVLLFFGLFRLGWIIEFIPYIPISAFVTAASITIMSTQVPAALGITGIDTRESPYKVMINTLKSLPNTKLDAAIGITSIFLLFAIRDVCSFMEARHPRMKRTWSYLSSLRLTFVMLLFTLISFLVNRGRSFDESKFRIVGTIEPGFQRANLPMPSTDLLGVIMPQLPAVAIILVIEHIAIAKAMGRQYNYTINPSQEIVALGAANIFSPFMGGYVCTGSFGASAVLSKAGVKTPMAGVFSALVLVLALYVLTAVFYYIPKAALAGLIIHAVCNLIAPPKKLYTYWQLSPLETCIWVIGVIVAIFDSLETSIYVGTALSIVLLLFRVARTKGNFLGRVAAQRIVHEKENFTQRSRSSSHTTLHSEKESRDVFLPLDRKDASNPEIDVESPYPGIFIYRFSEGYNYTNQAYHIDTLVQHIMEKTRRMSEEHYEKESDRPWNDAGPRKHKTHSDNLPYLRAIVLDFSSVNNLDITCIQGLIDLRNSLDRYSAPDAVEWHFANIHNRWARRALASAGFGFPTSQNSEALDSWTPAYSIATTLIETDAHINHNHPRERDIESDTICVEDPVEGQSSETEKGKVVNAPGGLSTDAKDVPATYSSGNHQPMAAIFGVDRPFFHIDLVDAVGVAVKDAENKDKKLQL</sequence>
<evidence type="ECO:0000256" key="3">
    <source>
        <dbReference type="ARBA" id="ARBA00022989"/>
    </source>
</evidence>
<dbReference type="Gene3D" id="3.30.750.24">
    <property type="entry name" value="STAS domain"/>
    <property type="match status" value="1"/>
</dbReference>
<dbReference type="GO" id="GO:0016020">
    <property type="term" value="C:membrane"/>
    <property type="evidence" value="ECO:0007669"/>
    <property type="project" value="UniProtKB-SubCell"/>
</dbReference>
<dbReference type="NCBIfam" id="TIGR00815">
    <property type="entry name" value="sulP"/>
    <property type="match status" value="1"/>
</dbReference>
<feature type="region of interest" description="Disordered" evidence="5">
    <location>
        <begin position="746"/>
        <end position="766"/>
    </location>
</feature>
<dbReference type="OrthoDB" id="288203at2759"/>
<feature type="domain" description="STAS" evidence="7">
    <location>
        <begin position="571"/>
        <end position="694"/>
    </location>
</feature>
<reference evidence="8" key="1">
    <citation type="submission" date="2020-03" db="EMBL/GenBank/DDBJ databases">
        <title>Draft Genome Sequence of Cylindrodendrum hubeiense.</title>
        <authorList>
            <person name="Buettner E."/>
            <person name="Kellner H."/>
        </authorList>
    </citation>
    <scope>NUCLEOTIDE SEQUENCE</scope>
    <source>
        <strain evidence="8">IHI 201604</strain>
    </source>
</reference>
<dbReference type="GO" id="GO:0055085">
    <property type="term" value="P:transmembrane transport"/>
    <property type="evidence" value="ECO:0007669"/>
    <property type="project" value="InterPro"/>
</dbReference>
<evidence type="ECO:0000256" key="2">
    <source>
        <dbReference type="ARBA" id="ARBA00022692"/>
    </source>
</evidence>
<feature type="transmembrane region" description="Helical" evidence="6">
    <location>
        <begin position="248"/>
        <end position="265"/>
    </location>
</feature>
<dbReference type="InterPro" id="IPR002645">
    <property type="entry name" value="STAS_dom"/>
</dbReference>
<feature type="transmembrane region" description="Helical" evidence="6">
    <location>
        <begin position="490"/>
        <end position="507"/>
    </location>
</feature>
<protein>
    <recommendedName>
        <fullName evidence="7">STAS domain-containing protein</fullName>
    </recommendedName>
</protein>
<feature type="transmembrane region" description="Helical" evidence="6">
    <location>
        <begin position="378"/>
        <end position="406"/>
    </location>
</feature>
<feature type="transmembrane region" description="Helical" evidence="6">
    <location>
        <begin position="171"/>
        <end position="193"/>
    </location>
</feature>
<evidence type="ECO:0000256" key="6">
    <source>
        <dbReference type="SAM" id="Phobius"/>
    </source>
</evidence>
<feature type="transmembrane region" description="Helical" evidence="6">
    <location>
        <begin position="338"/>
        <end position="358"/>
    </location>
</feature>
<comment type="subcellular location">
    <subcellularLocation>
        <location evidence="1">Membrane</location>
        <topology evidence="1">Multi-pass membrane protein</topology>
    </subcellularLocation>
</comment>
<feature type="transmembrane region" description="Helical" evidence="6">
    <location>
        <begin position="418"/>
        <end position="438"/>
    </location>
</feature>
<gene>
    <name evidence="8" type="ORF">G7Z17_g4430</name>
</gene>
<evidence type="ECO:0000256" key="4">
    <source>
        <dbReference type="ARBA" id="ARBA00023136"/>
    </source>
</evidence>
<proteinExistence type="predicted"/>
<dbReference type="FunFam" id="3.30.750.24:FF:000024">
    <property type="entry name" value="Sulfate permease 2"/>
    <property type="match status" value="1"/>
</dbReference>
<evidence type="ECO:0000313" key="8">
    <source>
        <dbReference type="EMBL" id="KAF7552284.1"/>
    </source>
</evidence>
<dbReference type="AlphaFoldDB" id="A0A9P5HGX3"/>
<feature type="transmembrane region" description="Helical" evidence="6">
    <location>
        <begin position="464"/>
        <end position="484"/>
    </location>
</feature>
<organism evidence="8 9">
    <name type="scientific">Cylindrodendrum hubeiense</name>
    <dbReference type="NCBI Taxonomy" id="595255"/>
    <lineage>
        <taxon>Eukaryota</taxon>
        <taxon>Fungi</taxon>
        <taxon>Dikarya</taxon>
        <taxon>Ascomycota</taxon>
        <taxon>Pezizomycotina</taxon>
        <taxon>Sordariomycetes</taxon>
        <taxon>Hypocreomycetidae</taxon>
        <taxon>Hypocreales</taxon>
        <taxon>Nectriaceae</taxon>
        <taxon>Cylindrodendrum</taxon>
    </lineage>
</organism>
<keyword evidence="4 6" id="KW-0472">Membrane</keyword>
<comment type="caution">
    <text evidence="8">The sequence shown here is derived from an EMBL/GenBank/DDBJ whole genome shotgun (WGS) entry which is preliminary data.</text>
</comment>